<dbReference type="SUPFAM" id="SSF82866">
    <property type="entry name" value="Multidrug efflux transporter AcrB transmembrane domain"/>
    <property type="match status" value="2"/>
</dbReference>
<reference evidence="2 3" key="1">
    <citation type="submission" date="2020-09" db="EMBL/GenBank/DDBJ databases">
        <title>Pseudoxanthomonas sp. CAU 1598 isolated from sand of Yaerae Beach.</title>
        <authorList>
            <person name="Kim W."/>
        </authorList>
    </citation>
    <scope>NUCLEOTIDE SEQUENCE [LARGE SCALE GENOMIC DNA]</scope>
    <source>
        <strain evidence="2 3">CAU 1598</strain>
    </source>
</reference>
<protein>
    <submittedName>
        <fullName evidence="2">Efflux RND transporter permease subunit</fullName>
    </submittedName>
</protein>
<sequence length="1048" mass="113587">MFSAILKHGTLLTVVVLILAVLGILAALRIPVQMIPDLEVRTISVQTRWPGATPQDVEKEILLEQEEYLRTVPGLSRMVSSASTGSAEIDLEFPFGVDIQATLIEVSNALSQVPEYPENVDEPRLSSSSFSQNAFMYFRITPLPDNPLAVDLDLMRDFVDDNVRTRMERVPGVSQVSVGGGAERQIQILVDPAQLAERRITLAELRAAVRDRNRDVSAGDVDSGKRRYLLRTVGRFEDIEDLQNLIIAERAGHGIRLRDLAEVRADHAEIRQLSFADGQPGLSLSVRRETGSNVIDIKRSLLPVIDELNEDLLEPVGLRMFLTSDDVRYVEDSVANVWQNLGIGAVLATLVLFAFLRSLPATLIGVIGIPLCAIAAFIGLQLAGRTINVISLAGVAFALGMTLDNSIVVLENIERYRRQGLDRLQSALVGVQEVWPAVFASTLTTVLVFAPVLFIEQEAGQLYSDVAIAISAAILASMAVAISVVPSAAARLRLQPQRADLRDDHSPGEQQRQWLLRRIAALIESGPRRKTVIVASLALTLGAAAVLTPPAEYLPEGEEAKTFASMIAPPGYSLTEMARIAEEVQASLLPYLDDEPEDFDAGRADVPAIRNLNIGVSPGSLRIISETKDPAHIDALMRAIEERYRAYPGMRAFAARGSIISSNDGGTRSVNLDIAGDDLATLYAVAETAYRRAEALFDNPRIGSSPSSLVLGQPLIELRPRWQRASELGFSTAELGYAIGALSDGAFVDEFLLANDKIDIYLYSRAGSAQDLSALPNLPIYAPIGSVVPLSAVVDLVETVDTENLRRVNGRRTVTLNIIPPRSVALETAVQRVRQDLVAAMRSAGEIPAEVSLDISGASDQLDATREALSANFVVAVALCYLLLVAVFVHWGYPLLILTAVPLGICGGIIGLSLLNLFVRQPLDMITMLGFLILVGTVVNNPVLIVDQALRNLRQAGCTPLDAVKEAVSARLRPMLMSTLTTLFGLAPLVFIPGAGTELYRGVGAIVLFGLLFALLVTLTFLPALLVTVLEWRQRWRVASSEVPPSRE</sequence>
<organism evidence="2 3">
    <name type="scientific">Pseudomarimonas arenosa</name>
    <dbReference type="NCBI Taxonomy" id="2774145"/>
    <lineage>
        <taxon>Bacteria</taxon>
        <taxon>Pseudomonadati</taxon>
        <taxon>Pseudomonadota</taxon>
        <taxon>Gammaproteobacteria</taxon>
        <taxon>Lysobacterales</taxon>
        <taxon>Lysobacteraceae</taxon>
        <taxon>Pseudomarimonas</taxon>
    </lineage>
</organism>
<dbReference type="SUPFAM" id="SSF82714">
    <property type="entry name" value="Multidrug efflux transporter AcrB TolC docking domain, DN and DC subdomains"/>
    <property type="match status" value="2"/>
</dbReference>
<dbReference type="Proteomes" id="UP000613768">
    <property type="component" value="Unassembled WGS sequence"/>
</dbReference>
<keyword evidence="1" id="KW-1133">Transmembrane helix</keyword>
<evidence type="ECO:0000256" key="1">
    <source>
        <dbReference type="SAM" id="Phobius"/>
    </source>
</evidence>
<dbReference type="Pfam" id="PF00873">
    <property type="entry name" value="ACR_tran"/>
    <property type="match status" value="1"/>
</dbReference>
<proteinExistence type="predicted"/>
<evidence type="ECO:0000313" key="2">
    <source>
        <dbReference type="EMBL" id="MBD8526717.1"/>
    </source>
</evidence>
<accession>A0AAW3ZQ39</accession>
<dbReference type="Gene3D" id="3.30.70.1440">
    <property type="entry name" value="Multidrug efflux transporter AcrB pore domain"/>
    <property type="match status" value="1"/>
</dbReference>
<keyword evidence="1" id="KW-0472">Membrane</keyword>
<keyword evidence="3" id="KW-1185">Reference proteome</keyword>
<dbReference type="Gene3D" id="3.30.2090.10">
    <property type="entry name" value="Multidrug efflux transporter AcrB TolC docking domain, DN and DC subdomains"/>
    <property type="match status" value="2"/>
</dbReference>
<feature type="transmembrane region" description="Helical" evidence="1">
    <location>
        <begin position="1002"/>
        <end position="1027"/>
    </location>
</feature>
<evidence type="ECO:0000313" key="3">
    <source>
        <dbReference type="Proteomes" id="UP000613768"/>
    </source>
</evidence>
<feature type="transmembrane region" description="Helical" evidence="1">
    <location>
        <begin position="389"/>
        <end position="413"/>
    </location>
</feature>
<dbReference type="RefSeq" id="WP_192030137.1">
    <property type="nucleotide sequence ID" value="NZ_JACYTR010000029.1"/>
</dbReference>
<feature type="transmembrane region" description="Helical" evidence="1">
    <location>
        <begin position="434"/>
        <end position="454"/>
    </location>
</feature>
<feature type="transmembrane region" description="Helical" evidence="1">
    <location>
        <begin position="925"/>
        <end position="946"/>
    </location>
</feature>
<dbReference type="SUPFAM" id="SSF82693">
    <property type="entry name" value="Multidrug efflux transporter AcrB pore domain, PN1, PN2, PC1 and PC2 subdomains"/>
    <property type="match status" value="2"/>
</dbReference>
<keyword evidence="1" id="KW-0812">Transmembrane</keyword>
<feature type="transmembrane region" description="Helical" evidence="1">
    <location>
        <begin position="975"/>
        <end position="996"/>
    </location>
</feature>
<dbReference type="Gene3D" id="3.30.70.1430">
    <property type="entry name" value="Multidrug efflux transporter AcrB pore domain"/>
    <property type="match status" value="2"/>
</dbReference>
<dbReference type="GO" id="GO:0042910">
    <property type="term" value="F:xenobiotic transmembrane transporter activity"/>
    <property type="evidence" value="ECO:0007669"/>
    <property type="project" value="TreeGrafter"/>
</dbReference>
<dbReference type="EMBL" id="JACYTR010000029">
    <property type="protein sequence ID" value="MBD8526717.1"/>
    <property type="molecule type" value="Genomic_DNA"/>
</dbReference>
<dbReference type="AlphaFoldDB" id="A0AAW3ZQ39"/>
<dbReference type="GO" id="GO:0005886">
    <property type="term" value="C:plasma membrane"/>
    <property type="evidence" value="ECO:0007669"/>
    <property type="project" value="TreeGrafter"/>
</dbReference>
<dbReference type="Gene3D" id="3.30.70.1320">
    <property type="entry name" value="Multidrug efflux transporter AcrB pore domain like"/>
    <property type="match status" value="1"/>
</dbReference>
<feature type="transmembrane region" description="Helical" evidence="1">
    <location>
        <begin position="896"/>
        <end position="919"/>
    </location>
</feature>
<feature type="transmembrane region" description="Helical" evidence="1">
    <location>
        <begin position="466"/>
        <end position="489"/>
    </location>
</feature>
<feature type="transmembrane region" description="Helical" evidence="1">
    <location>
        <begin position="363"/>
        <end position="383"/>
    </location>
</feature>
<dbReference type="PANTHER" id="PTHR32063:SF0">
    <property type="entry name" value="SWARMING MOTILITY PROTEIN SWRC"/>
    <property type="match status" value="1"/>
</dbReference>
<feature type="transmembrane region" description="Helical" evidence="1">
    <location>
        <begin position="869"/>
        <end position="889"/>
    </location>
</feature>
<dbReference type="InterPro" id="IPR001036">
    <property type="entry name" value="Acrflvin-R"/>
</dbReference>
<feature type="transmembrane region" description="Helical" evidence="1">
    <location>
        <begin position="337"/>
        <end position="356"/>
    </location>
</feature>
<dbReference type="InterPro" id="IPR027463">
    <property type="entry name" value="AcrB_DN_DC_subdom"/>
</dbReference>
<dbReference type="Gene3D" id="1.20.1640.10">
    <property type="entry name" value="Multidrug efflux transporter AcrB transmembrane domain"/>
    <property type="match status" value="2"/>
</dbReference>
<gene>
    <name evidence="2" type="ORF">IFO71_13320</name>
</gene>
<dbReference type="PRINTS" id="PR00702">
    <property type="entry name" value="ACRIFLAVINRP"/>
</dbReference>
<name>A0AAW3ZQ39_9GAMM</name>
<dbReference type="PANTHER" id="PTHR32063">
    <property type="match status" value="1"/>
</dbReference>
<comment type="caution">
    <text evidence="2">The sequence shown here is derived from an EMBL/GenBank/DDBJ whole genome shotgun (WGS) entry which is preliminary data.</text>
</comment>